<dbReference type="GeneID" id="136814381"/>
<evidence type="ECO:0000256" key="1">
    <source>
        <dbReference type="PROSITE-ProRule" id="PRU00325"/>
    </source>
</evidence>
<evidence type="ECO:0000259" key="3">
    <source>
        <dbReference type="PROSITE" id="PS50966"/>
    </source>
</evidence>
<dbReference type="EnsemblMetazoa" id="CLYHEMT003136.1">
    <property type="protein sequence ID" value="CLYHEMP003136.1"/>
    <property type="gene ID" value="CLYHEMG003136"/>
</dbReference>
<dbReference type="OrthoDB" id="5984937at2759"/>
<feature type="compositionally biased region" description="Polar residues" evidence="2">
    <location>
        <begin position="645"/>
        <end position="667"/>
    </location>
</feature>
<organism evidence="4 5">
    <name type="scientific">Clytia hemisphaerica</name>
    <dbReference type="NCBI Taxonomy" id="252671"/>
    <lineage>
        <taxon>Eukaryota</taxon>
        <taxon>Metazoa</taxon>
        <taxon>Cnidaria</taxon>
        <taxon>Hydrozoa</taxon>
        <taxon>Hydroidolina</taxon>
        <taxon>Leptothecata</taxon>
        <taxon>Obeliida</taxon>
        <taxon>Clytiidae</taxon>
        <taxon>Clytia</taxon>
    </lineage>
</organism>
<dbReference type="RefSeq" id="XP_066927016.1">
    <property type="nucleotide sequence ID" value="XM_067070915.1"/>
</dbReference>
<dbReference type="GO" id="GO:0008270">
    <property type="term" value="F:zinc ion binding"/>
    <property type="evidence" value="ECO:0007669"/>
    <property type="project" value="UniProtKB-KW"/>
</dbReference>
<keyword evidence="1" id="KW-0862">Zinc</keyword>
<dbReference type="PROSITE" id="PS50966">
    <property type="entry name" value="ZF_SWIM"/>
    <property type="match status" value="1"/>
</dbReference>
<dbReference type="RefSeq" id="XP_066927015.1">
    <property type="nucleotide sequence ID" value="XM_067070914.1"/>
</dbReference>
<dbReference type="AlphaFoldDB" id="A0A7M5V489"/>
<dbReference type="EnsemblMetazoa" id="CLYHEMT003136.2">
    <property type="protein sequence ID" value="CLYHEMP003136.2"/>
    <property type="gene ID" value="CLYHEMG003136"/>
</dbReference>
<dbReference type="RefSeq" id="XP_066927013.1">
    <property type="nucleotide sequence ID" value="XM_067070912.1"/>
</dbReference>
<sequence length="1222" mass="137558">MDNKHSKHNSNGILLSESSNQSCNETLYEKDITLQDDSEQTDSCNEDSSLSSDEKNNLGHDIPSHLSSPDNTSNKFNYIMTMEEVNELREYVISLRQTGDDIVSLKIEDIENERISKFKGNKNPQNQGIYLFHQSEMQQYLLNKYGSVLFIKEIKQRRAAESNKLNNFSLFLICVRTNLDCQVVSLILTNQLYGFSKALKQGLLELQLNNGLWQPKYLMIDPLQHVIDAVQEVFPGVAFFFNQSGCLQETEEYLSLNLIENSEEDTKKLFLDLNQMLERTTKSAAFLDLVRLKKKKATNLEENLKWFSTHPKKWLQSCFPDDLSCLLQYDWLREVVNLYRSVLMKLGASSYYGIVPVVKQLTQELPKYSYQRYATRNQRHFKNNQLVLKYHPSLEKDLGLPLFMIDHVKQIVDEIIIEDQVTIVECYAPRKFEVTNQSNDNAVHLVNLGTQTTFPSCTCLQWKNKPLPCQHMFKVFAGSLLGYKLFKPYYRLNSYFQIDYSCVKMGMLSTKSHYDNIFKTKDELTSKGLPECSKKDLMRYGSLYFDVDFFKYFSYELDQLQAPCVKVGSGLSKVSRSSQTVEKYFRHSNVTNSKESIPRGSDGRFMKSKHKNQNLSKECIKGSSKSTDKKPKTNPTKTAVDDENCTQTKSLRNERNNQPLSRTSRQCKSFYKSREQKQRADQMVKAQRLKEYKESMKKLALSSGFSCYQNSNTSSNEISDISANEKLNEKFPQSIMKSTLLLNSKNTQASITRPSACTKLTISHCAPSTGKQCSVTVQSISTQIKPAQIQQATSENATTKQSLPISNKTIPTKVTVSPTTVPDSIQSTVLKMFVHTDQSLPIILQPAITNNVTLTQKSVSKATSSTITLPKPTVLNKIQPGTSNMIARQKQPVPINTQPKVSKFVAPSQSLSLTTKPNAVLPKQSLPIIQPSTSNKIVSPKQPAIVKPSKTAKTIIVLPESLLPGFASKAKGILPILTSPTSKAAPVHTKPNEKNVQSLLKLLADKDTPKHVSKNAPHSLKAVNDSFNVAVNKFHSTIPPKKLLNTNGNHYQDAGSVTSNNDQIKVFQNQAKQVINKPKLNPEQFLVLPRKTNPKTTNSINDNTLDQLSSEEITRRSQPLNPAMTLDSNQIGISAPLQSKRKLLQPDSSNPTNNCAGNIIGMATSEISTLQPVTKHRRKSENPIRRKTDNTSGPLSLDSPGLRVMNAQAIDAFIDSFEIKKR</sequence>
<dbReference type="InterPro" id="IPR007527">
    <property type="entry name" value="Znf_SWIM"/>
</dbReference>
<keyword evidence="5" id="KW-1185">Reference proteome</keyword>
<feature type="domain" description="SWIM-type" evidence="3">
    <location>
        <begin position="432"/>
        <end position="480"/>
    </location>
</feature>
<dbReference type="PANTHER" id="PTHR47456:SF6">
    <property type="entry name" value="SI:DKEY-31C13.1"/>
    <property type="match status" value="1"/>
</dbReference>
<proteinExistence type="predicted"/>
<evidence type="ECO:0000313" key="5">
    <source>
        <dbReference type="Proteomes" id="UP000594262"/>
    </source>
</evidence>
<feature type="region of interest" description="Disordered" evidence="2">
    <location>
        <begin position="1171"/>
        <end position="1200"/>
    </location>
</feature>
<name>A0A7M5V489_9CNID</name>
<dbReference type="RefSeq" id="XP_066927014.1">
    <property type="nucleotide sequence ID" value="XM_067070913.1"/>
</dbReference>
<dbReference type="EnsemblMetazoa" id="CLYHEMT003136.3">
    <property type="protein sequence ID" value="CLYHEMP003136.3"/>
    <property type="gene ID" value="CLYHEMG003136"/>
</dbReference>
<feature type="compositionally biased region" description="Basic and acidic residues" evidence="2">
    <location>
        <begin position="1180"/>
        <end position="1189"/>
    </location>
</feature>
<feature type="region of interest" description="Disordered" evidence="2">
    <location>
        <begin position="33"/>
        <end position="73"/>
    </location>
</feature>
<feature type="region of interest" description="Disordered" evidence="2">
    <location>
        <begin position="1"/>
        <end position="20"/>
    </location>
</feature>
<feature type="compositionally biased region" description="Polar residues" evidence="2">
    <location>
        <begin position="41"/>
        <end position="51"/>
    </location>
</feature>
<dbReference type="Proteomes" id="UP000594262">
    <property type="component" value="Unplaced"/>
</dbReference>
<reference evidence="4" key="1">
    <citation type="submission" date="2021-01" db="UniProtKB">
        <authorList>
            <consortium name="EnsemblMetazoa"/>
        </authorList>
    </citation>
    <scope>IDENTIFICATION</scope>
</reference>
<evidence type="ECO:0000256" key="2">
    <source>
        <dbReference type="SAM" id="MobiDB-lite"/>
    </source>
</evidence>
<evidence type="ECO:0000313" key="4">
    <source>
        <dbReference type="EnsemblMetazoa" id="CLYHEMP003136.3"/>
    </source>
</evidence>
<accession>A0A7M5V489</accession>
<feature type="compositionally biased region" description="Polar residues" evidence="2">
    <location>
        <begin position="9"/>
        <end position="20"/>
    </location>
</feature>
<feature type="compositionally biased region" description="Basic and acidic residues" evidence="2">
    <location>
        <begin position="672"/>
        <end position="681"/>
    </location>
</feature>
<dbReference type="RefSeq" id="XP_066927018.1">
    <property type="nucleotide sequence ID" value="XM_067070917.1"/>
</dbReference>
<dbReference type="PANTHER" id="PTHR47456">
    <property type="entry name" value="PHD-TYPE DOMAIN-CONTAINING PROTEIN"/>
    <property type="match status" value="1"/>
</dbReference>
<dbReference type="EnsemblMetazoa" id="CLYHEMT003136.6">
    <property type="protein sequence ID" value="CLYHEMP003136.6"/>
    <property type="gene ID" value="CLYHEMG003136"/>
</dbReference>
<keyword evidence="1" id="KW-0863">Zinc-finger</keyword>
<protein>
    <recommendedName>
        <fullName evidence="3">SWIM-type domain-containing protein</fullName>
    </recommendedName>
</protein>
<feature type="region of interest" description="Disordered" evidence="2">
    <location>
        <begin position="589"/>
        <end position="681"/>
    </location>
</feature>
<keyword evidence="1" id="KW-0479">Metal-binding</keyword>